<dbReference type="Proteomes" id="UP000799429">
    <property type="component" value="Unassembled WGS sequence"/>
</dbReference>
<proteinExistence type="predicted"/>
<feature type="compositionally biased region" description="Low complexity" evidence="1">
    <location>
        <begin position="404"/>
        <end position="413"/>
    </location>
</feature>
<feature type="domain" description="MACPF-like" evidence="2">
    <location>
        <begin position="531"/>
        <end position="674"/>
    </location>
</feature>
<keyword evidence="4" id="KW-1185">Reference proteome</keyword>
<feature type="region of interest" description="Disordered" evidence="1">
    <location>
        <begin position="372"/>
        <end position="430"/>
    </location>
</feature>
<organism evidence="3 4">
    <name type="scientific">Patellaria atrata CBS 101060</name>
    <dbReference type="NCBI Taxonomy" id="1346257"/>
    <lineage>
        <taxon>Eukaryota</taxon>
        <taxon>Fungi</taxon>
        <taxon>Dikarya</taxon>
        <taxon>Ascomycota</taxon>
        <taxon>Pezizomycotina</taxon>
        <taxon>Dothideomycetes</taxon>
        <taxon>Dothideomycetes incertae sedis</taxon>
        <taxon>Patellariales</taxon>
        <taxon>Patellariaceae</taxon>
        <taxon>Patellaria</taxon>
    </lineage>
</organism>
<protein>
    <recommendedName>
        <fullName evidence="2">MACPF-like domain-containing protein</fullName>
    </recommendedName>
</protein>
<dbReference type="EMBL" id="MU006094">
    <property type="protein sequence ID" value="KAF2839889.1"/>
    <property type="molecule type" value="Genomic_DNA"/>
</dbReference>
<accession>A0A9P4SCE0</accession>
<dbReference type="OrthoDB" id="3866630at2759"/>
<dbReference type="InterPro" id="IPR054586">
    <property type="entry name" value="MACPF_1_fungal"/>
</dbReference>
<feature type="compositionally biased region" description="Acidic residues" evidence="1">
    <location>
        <begin position="414"/>
        <end position="423"/>
    </location>
</feature>
<evidence type="ECO:0000313" key="4">
    <source>
        <dbReference type="Proteomes" id="UP000799429"/>
    </source>
</evidence>
<evidence type="ECO:0000313" key="3">
    <source>
        <dbReference type="EMBL" id="KAF2839889.1"/>
    </source>
</evidence>
<reference evidence="3" key="1">
    <citation type="journal article" date="2020" name="Stud. Mycol.">
        <title>101 Dothideomycetes genomes: a test case for predicting lifestyles and emergence of pathogens.</title>
        <authorList>
            <person name="Haridas S."/>
            <person name="Albert R."/>
            <person name="Binder M."/>
            <person name="Bloem J."/>
            <person name="Labutti K."/>
            <person name="Salamov A."/>
            <person name="Andreopoulos B."/>
            <person name="Baker S."/>
            <person name="Barry K."/>
            <person name="Bills G."/>
            <person name="Bluhm B."/>
            <person name="Cannon C."/>
            <person name="Castanera R."/>
            <person name="Culley D."/>
            <person name="Daum C."/>
            <person name="Ezra D."/>
            <person name="Gonzalez J."/>
            <person name="Henrissat B."/>
            <person name="Kuo A."/>
            <person name="Liang C."/>
            <person name="Lipzen A."/>
            <person name="Lutzoni F."/>
            <person name="Magnuson J."/>
            <person name="Mondo S."/>
            <person name="Nolan M."/>
            <person name="Ohm R."/>
            <person name="Pangilinan J."/>
            <person name="Park H.-J."/>
            <person name="Ramirez L."/>
            <person name="Alfaro M."/>
            <person name="Sun H."/>
            <person name="Tritt A."/>
            <person name="Yoshinaga Y."/>
            <person name="Zwiers L.-H."/>
            <person name="Turgeon B."/>
            <person name="Goodwin S."/>
            <person name="Spatafora J."/>
            <person name="Crous P."/>
            <person name="Grigoriev I."/>
        </authorList>
    </citation>
    <scope>NUCLEOTIDE SEQUENCE</scope>
    <source>
        <strain evidence="3">CBS 101060</strain>
    </source>
</reference>
<evidence type="ECO:0000256" key="1">
    <source>
        <dbReference type="SAM" id="MobiDB-lite"/>
    </source>
</evidence>
<evidence type="ECO:0000259" key="2">
    <source>
        <dbReference type="Pfam" id="PF22693"/>
    </source>
</evidence>
<comment type="caution">
    <text evidence="3">The sequence shown here is derived from an EMBL/GenBank/DDBJ whole genome shotgun (WGS) entry which is preliminary data.</text>
</comment>
<name>A0A9P4SCE0_9PEZI</name>
<dbReference type="AlphaFoldDB" id="A0A9P4SCE0"/>
<gene>
    <name evidence="3" type="ORF">M501DRAFT_1015973</name>
</gene>
<dbReference type="Pfam" id="PF22693">
    <property type="entry name" value="MACPF_1"/>
    <property type="match status" value="1"/>
</dbReference>
<feature type="region of interest" description="Disordered" evidence="1">
    <location>
        <begin position="87"/>
        <end position="112"/>
    </location>
</feature>
<sequence>MTKWANPAVTYSRVVKVVQFEREDEGKAVKVLATVPIAEVRDGKLQNLRAKLGSTVTDEHKFCYPDGSPAAETLPLTEYIEHVDEDLDPDLLRPQRGNDSQSTKRNKPIERKVYMICPSPKSEESSQPASSVLEKGDFLLNVLEWEIEPQKKGEISEKEGVLRSRGTVQSTTLGEKKIVDVTLAGLRKKLAKSSPMSLSSRLHKFCTSTGVTVTDETMTFSSYLKLDAKEVSKTAPIASVTVVYKRDSAMNQPAVDMSKLPGAYDPDKPTRLNENAFEGGKKAKTFDERKDRSWGVDDELLRLNSAPDEPSAAGLTEKDWPLVISQCGLMYGWVVDRVKNEITRAPRPAFRLRPKGIVDPVASIPDFLRDIEPKGTDALSNPAQPARSADEKAVSSPKPALKTSDNSDYSNDASNEDEDEGNSEEGSQKKKIWPRIPTFVVNDDSKVEITLVSHEFEHSLAKNDFSNSSTEGSMSGGYAGFAVSVSAGYAKSKSESSVNTTNNFKKTMVAKYLFPRADILLHAEDLEPSPELTAALQTIATTKNVNDMRKLQREFGQLFCQRVTVGGRLQSTRIMDAKSTMSEQEQKEQYKVSVGLQVSTPIGVGAGVKHEQEKGKSVTVNTTNIDKSETHVFEAVGGETILASSPSIWAPSVAKFKNWRVIKRDSLSPLIDVIAALPGYAAIKRLFIQAVPTLSKYIAADSSREMFVRLRVSTPLTQLSLSYTKKAVAAKGQPNPVYYLGHSPFAKVTPSLMGIKDPNKFWDDLIEYPNDQVLFSPQSYRAPVILGYPGDRADFSSRLNQSFTDTVWSITTPFSEHLQHGSKVIIKTKPQETKPVAKDPAKPETLTTIPAIPASLIVFRNAQGVFLPGMSSSDETHYWRILKVDGKRYGENIKEGDAIRLCWIFQDQTVGFRDFKEDVFGRRRAQIPPELKNGALFMKLPWPRFENIATPKPGQDPVPNTMLMSTQATQGIAFEDLATLPAISSSAVGKAMYAIQDVSFRVDVVANGGQGDTGDYLLQGLSQEQGKSDADAFKALTEKQRTIVASQKLVYEMFFLECQRL</sequence>